<organism evidence="1 2">
    <name type="scientific">Polistes dominula</name>
    <name type="common">European paper wasp</name>
    <name type="synonym">Vespa dominula</name>
    <dbReference type="NCBI Taxonomy" id="743375"/>
    <lineage>
        <taxon>Eukaryota</taxon>
        <taxon>Metazoa</taxon>
        <taxon>Ecdysozoa</taxon>
        <taxon>Arthropoda</taxon>
        <taxon>Hexapoda</taxon>
        <taxon>Insecta</taxon>
        <taxon>Pterygota</taxon>
        <taxon>Neoptera</taxon>
        <taxon>Endopterygota</taxon>
        <taxon>Hymenoptera</taxon>
        <taxon>Apocrita</taxon>
        <taxon>Aculeata</taxon>
        <taxon>Vespoidea</taxon>
        <taxon>Vespidae</taxon>
        <taxon>Polistinae</taxon>
        <taxon>Polistini</taxon>
        <taxon>Polistes</taxon>
    </lineage>
</organism>
<evidence type="ECO:0000313" key="2">
    <source>
        <dbReference type="RefSeq" id="XP_015181784.1"/>
    </source>
</evidence>
<reference evidence="2" key="1">
    <citation type="submission" date="2025-08" db="UniProtKB">
        <authorList>
            <consortium name="RefSeq"/>
        </authorList>
    </citation>
    <scope>IDENTIFICATION</scope>
    <source>
        <tissue evidence="2">Whole body</tissue>
    </source>
</reference>
<dbReference type="InterPro" id="IPR016024">
    <property type="entry name" value="ARM-type_fold"/>
</dbReference>
<protein>
    <submittedName>
        <fullName evidence="2">TELO2-interacting protein 2-like</fullName>
    </submittedName>
</protein>
<keyword evidence="1" id="KW-1185">Reference proteome</keyword>
<gene>
    <name evidence="2" type="primary">LOC107069205</name>
</gene>
<accession>A0ABM1INJ7</accession>
<dbReference type="RefSeq" id="XP_015181784.1">
    <property type="nucleotide sequence ID" value="XM_015326298.1"/>
</dbReference>
<proteinExistence type="predicted"/>
<name>A0ABM1INJ7_POLDO</name>
<sequence length="426" mass="50732">MDNLINKFEDLKIPETTMTEELWLKWIDVVENSFVPQKICGNERPLEEEDFREYRAIVDRNLNNIKMMLESVLEKCKETNKRIDCDSILGKTFGMNLLYLIGEMHEKNVWNTAESVKISKTLSSYFCQLYVYENVKDFIWLGNNIVVMFEKFRYKLQRDTWKTYPSAVAWYKWFIHHIKGFTPFKIREVLFPTILIILDDYVPENIVKGLECLHLLTNNSCPLLKKEFIETGYAEAIYYSLERLAHQRNVIYTVPLYLCLKDILEMLDMHDNINLFEWNKRDVILSILLSHMEFEQDVELRHAYMLSLPQLLSIGSTKWCDKIARILSDYCKHQTDLRTLKVTVKAVKVYIMMFNFRVVSKYVSLCKELIELRFDLMKTPIFDMEIVQNLEDCIFYFYKNPPSAGCFHNDCYKPQIQGLSYNKYLE</sequence>
<evidence type="ECO:0000313" key="1">
    <source>
        <dbReference type="Proteomes" id="UP000694924"/>
    </source>
</evidence>
<dbReference type="GeneID" id="107069205"/>
<dbReference type="SUPFAM" id="SSF48371">
    <property type="entry name" value="ARM repeat"/>
    <property type="match status" value="1"/>
</dbReference>
<dbReference type="Proteomes" id="UP000694924">
    <property type="component" value="Unplaced"/>
</dbReference>